<dbReference type="AlphaFoldDB" id="A0A4U1HUQ1"/>
<organism evidence="1 2">
    <name type="scientific">Trinickia terrae</name>
    <dbReference type="NCBI Taxonomy" id="2571161"/>
    <lineage>
        <taxon>Bacteria</taxon>
        <taxon>Pseudomonadati</taxon>
        <taxon>Pseudomonadota</taxon>
        <taxon>Betaproteobacteria</taxon>
        <taxon>Burkholderiales</taxon>
        <taxon>Burkholderiaceae</taxon>
        <taxon>Trinickia</taxon>
    </lineage>
</organism>
<dbReference type="EMBL" id="SWJE01000014">
    <property type="protein sequence ID" value="TKC83434.1"/>
    <property type="molecule type" value="Genomic_DNA"/>
</dbReference>
<keyword evidence="2" id="KW-1185">Reference proteome</keyword>
<reference evidence="1 2" key="1">
    <citation type="submission" date="2019-04" db="EMBL/GenBank/DDBJ databases">
        <title>Trinickia sp. 7GSK02, isolated from subtropical forest soil.</title>
        <authorList>
            <person name="Gao Z.-H."/>
            <person name="Qiu L.-H."/>
        </authorList>
    </citation>
    <scope>NUCLEOTIDE SEQUENCE [LARGE SCALE GENOMIC DNA]</scope>
    <source>
        <strain evidence="1 2">7GSK02</strain>
    </source>
</reference>
<gene>
    <name evidence="1" type="ORF">FAZ69_23365</name>
</gene>
<sequence>MSISFERLEDHIPPYLTKQAKEGLAKALADFPRAIGYYLNRYWDELLQGDGWAGLDVVNLESGDRKKVKGIVLSNSCDIDVGNDRAIPPRLVFAPLVSLDRYVESLRGAGIEAGSIENKLQAIREQSVTSIFYLPKGSALTEECIALLDNLHTVPLDRFTSDKDRKKLFTLDTVGFYLFLFKLSVHFCRFHENVAREEEPQRG</sequence>
<evidence type="ECO:0000313" key="2">
    <source>
        <dbReference type="Proteomes" id="UP000305539"/>
    </source>
</evidence>
<evidence type="ECO:0000313" key="1">
    <source>
        <dbReference type="EMBL" id="TKC83434.1"/>
    </source>
</evidence>
<accession>A0A4U1HUQ1</accession>
<protein>
    <submittedName>
        <fullName evidence="1">Uncharacterized protein</fullName>
    </submittedName>
</protein>
<name>A0A4U1HUQ1_9BURK</name>
<dbReference type="OrthoDB" id="982267at2"/>
<comment type="caution">
    <text evidence="1">The sequence shown here is derived from an EMBL/GenBank/DDBJ whole genome shotgun (WGS) entry which is preliminary data.</text>
</comment>
<dbReference type="RefSeq" id="WP_136897476.1">
    <property type="nucleotide sequence ID" value="NZ_SWJE01000014.1"/>
</dbReference>
<dbReference type="Proteomes" id="UP000305539">
    <property type="component" value="Unassembled WGS sequence"/>
</dbReference>
<proteinExistence type="predicted"/>